<dbReference type="GO" id="GO:0006950">
    <property type="term" value="P:response to stress"/>
    <property type="evidence" value="ECO:0007669"/>
    <property type="project" value="UniProtKB-ARBA"/>
</dbReference>
<keyword evidence="4 7" id="KW-0731">Sigma factor</keyword>
<feature type="domain" description="RNA polymerase sigma-70 region 2" evidence="8">
    <location>
        <begin position="17"/>
        <end position="82"/>
    </location>
</feature>
<proteinExistence type="inferred from homology"/>
<dbReference type="RefSeq" id="WP_232110978.1">
    <property type="nucleotide sequence ID" value="NZ_AP023396.1"/>
</dbReference>
<dbReference type="AlphaFoldDB" id="A0A7G1KL05"/>
<dbReference type="CDD" id="cd06171">
    <property type="entry name" value="Sigma70_r4"/>
    <property type="match status" value="1"/>
</dbReference>
<dbReference type="GO" id="GO:0016987">
    <property type="term" value="F:sigma factor activity"/>
    <property type="evidence" value="ECO:0007669"/>
    <property type="project" value="UniProtKB-KW"/>
</dbReference>
<protein>
    <recommendedName>
        <fullName evidence="7">RNA polymerase sigma factor</fullName>
    </recommendedName>
</protein>
<keyword evidence="10" id="KW-0240">DNA-directed RNA polymerase</keyword>
<dbReference type="InterPro" id="IPR013249">
    <property type="entry name" value="RNA_pol_sigma70_r4_t2"/>
</dbReference>
<dbReference type="InterPro" id="IPR013325">
    <property type="entry name" value="RNA_pol_sigma_r2"/>
</dbReference>
<keyword evidence="3 7" id="KW-0805">Transcription regulation</keyword>
<reference evidence="10 11" key="1">
    <citation type="submission" date="2020-08" db="EMBL/GenBank/DDBJ databases">
        <title>Genome Sequencing of Nocardia wallacei strain FMUON74 and assembly.</title>
        <authorList>
            <person name="Toyokawa M."/>
            <person name="Uesaka K."/>
        </authorList>
    </citation>
    <scope>NUCLEOTIDE SEQUENCE [LARGE SCALE GENOMIC DNA]</scope>
    <source>
        <strain evidence="10 11">FMUON74</strain>
    </source>
</reference>
<dbReference type="GO" id="GO:0006352">
    <property type="term" value="P:DNA-templated transcription initiation"/>
    <property type="evidence" value="ECO:0007669"/>
    <property type="project" value="InterPro"/>
</dbReference>
<evidence type="ECO:0000256" key="6">
    <source>
        <dbReference type="ARBA" id="ARBA00023163"/>
    </source>
</evidence>
<dbReference type="NCBIfam" id="TIGR02937">
    <property type="entry name" value="sigma70-ECF"/>
    <property type="match status" value="1"/>
</dbReference>
<dbReference type="PROSITE" id="PS01063">
    <property type="entry name" value="SIGMA70_ECF"/>
    <property type="match status" value="1"/>
</dbReference>
<name>A0A7G1KL05_9NOCA</name>
<dbReference type="Pfam" id="PF08281">
    <property type="entry name" value="Sigma70_r4_2"/>
    <property type="match status" value="1"/>
</dbReference>
<keyword evidence="11" id="KW-1185">Reference proteome</keyword>
<evidence type="ECO:0000256" key="2">
    <source>
        <dbReference type="ARBA" id="ARBA00011344"/>
    </source>
</evidence>
<dbReference type="Gene3D" id="3.10.450.50">
    <property type="match status" value="1"/>
</dbReference>
<dbReference type="NCBIfam" id="TIGR02960">
    <property type="entry name" value="SigX5"/>
    <property type="match status" value="1"/>
</dbReference>
<dbReference type="PANTHER" id="PTHR43133">
    <property type="entry name" value="RNA POLYMERASE ECF-TYPE SIGMA FACTO"/>
    <property type="match status" value="1"/>
</dbReference>
<keyword evidence="6 7" id="KW-0804">Transcription</keyword>
<evidence type="ECO:0000256" key="7">
    <source>
        <dbReference type="RuleBase" id="RU000716"/>
    </source>
</evidence>
<dbReference type="EMBL" id="AP023396">
    <property type="protein sequence ID" value="BCK54669.1"/>
    <property type="molecule type" value="Genomic_DNA"/>
</dbReference>
<dbReference type="Gene3D" id="1.10.10.10">
    <property type="entry name" value="Winged helix-like DNA-binding domain superfamily/Winged helix DNA-binding domain"/>
    <property type="match status" value="1"/>
</dbReference>
<dbReference type="InterPro" id="IPR000838">
    <property type="entry name" value="RNA_pol_sigma70_ECF_CS"/>
</dbReference>
<dbReference type="InterPro" id="IPR036388">
    <property type="entry name" value="WH-like_DNA-bd_sf"/>
</dbReference>
<dbReference type="Proteomes" id="UP000516173">
    <property type="component" value="Chromosome"/>
</dbReference>
<feature type="domain" description="RNA polymerase sigma factor 70 region 4 type 2" evidence="9">
    <location>
        <begin position="137"/>
        <end position="188"/>
    </location>
</feature>
<accession>A0A7G1KL05</accession>
<evidence type="ECO:0000256" key="5">
    <source>
        <dbReference type="ARBA" id="ARBA00023125"/>
    </source>
</evidence>
<dbReference type="SUPFAM" id="SSF88659">
    <property type="entry name" value="Sigma3 and sigma4 domains of RNA polymerase sigma factors"/>
    <property type="match status" value="1"/>
</dbReference>
<dbReference type="InterPro" id="IPR014284">
    <property type="entry name" value="RNA_pol_sigma-70_dom"/>
</dbReference>
<comment type="subunit">
    <text evidence="2">Interacts transiently with the RNA polymerase catalytic core formed by RpoA, RpoB, RpoC and RpoZ (2 alpha, 1 beta, 1 beta' and 1 omega subunit) to form the RNA polymerase holoenzyme that can initiate transcription.</text>
</comment>
<sequence>MQPEDRSPNAEFADLTQPYRRELLAYCYRMLGSHEDAEDLVQETYLRAWRGYDGFQSRSSVRTWLYRIATNACLTALTHRGRRVLPSGLDAASANPYATPDSADDGVAWLGPLPDALVTSASDDPAAVAVTRDSLRLALIATLQHLSGRQRAVLILRDVLDFPAAEVADLLDTSTAAVKSTLQRARARVGDLARAAAHRGEPTDPRGRALLEEYITAFETADATLLERILHRDAVIEMPPSRTWFSGKRTCVAFLAHQVLGAPGTWRLLPTTVNGQLAAAAYFRGTTGAYVPFGIAVLATTAEAITHITVFDDPNLLDHCGFPTHR</sequence>
<dbReference type="Gene3D" id="1.10.1740.10">
    <property type="match status" value="1"/>
</dbReference>
<keyword evidence="5 7" id="KW-0238">DNA-binding</keyword>
<dbReference type="SUPFAM" id="SSF88946">
    <property type="entry name" value="Sigma2 domain of RNA polymerase sigma factors"/>
    <property type="match status" value="1"/>
</dbReference>
<comment type="similarity">
    <text evidence="1 7">Belongs to the sigma-70 factor family. ECF subfamily.</text>
</comment>
<evidence type="ECO:0000256" key="4">
    <source>
        <dbReference type="ARBA" id="ARBA00023082"/>
    </source>
</evidence>
<gene>
    <name evidence="10" type="primary">rpoE_3</name>
    <name evidence="10" type="ORF">NWFMUON74_24410</name>
</gene>
<evidence type="ECO:0000313" key="10">
    <source>
        <dbReference type="EMBL" id="BCK54669.1"/>
    </source>
</evidence>
<dbReference type="GO" id="GO:0003677">
    <property type="term" value="F:DNA binding"/>
    <property type="evidence" value="ECO:0007669"/>
    <property type="project" value="UniProtKB-KW"/>
</dbReference>
<dbReference type="SUPFAM" id="SSF54427">
    <property type="entry name" value="NTF2-like"/>
    <property type="match status" value="1"/>
</dbReference>
<dbReference type="InterPro" id="IPR013324">
    <property type="entry name" value="RNA_pol_sigma_r3/r4-like"/>
</dbReference>
<dbReference type="InterPro" id="IPR007627">
    <property type="entry name" value="RNA_pol_sigma70_r2"/>
</dbReference>
<dbReference type="Pfam" id="PF04542">
    <property type="entry name" value="Sigma70_r2"/>
    <property type="match status" value="1"/>
</dbReference>
<dbReference type="InterPro" id="IPR039425">
    <property type="entry name" value="RNA_pol_sigma-70-like"/>
</dbReference>
<dbReference type="KEGG" id="nwl:NWFMUON74_24410"/>
<evidence type="ECO:0000256" key="3">
    <source>
        <dbReference type="ARBA" id="ARBA00023015"/>
    </source>
</evidence>
<evidence type="ECO:0000259" key="8">
    <source>
        <dbReference type="Pfam" id="PF04542"/>
    </source>
</evidence>
<dbReference type="PANTHER" id="PTHR43133:SF65">
    <property type="entry name" value="ECF RNA POLYMERASE SIGMA FACTOR SIGG"/>
    <property type="match status" value="1"/>
</dbReference>
<evidence type="ECO:0000259" key="9">
    <source>
        <dbReference type="Pfam" id="PF08281"/>
    </source>
</evidence>
<dbReference type="InterPro" id="IPR014305">
    <property type="entry name" value="RNA_pol_sigma-G_actinobac"/>
</dbReference>
<evidence type="ECO:0000313" key="11">
    <source>
        <dbReference type="Proteomes" id="UP000516173"/>
    </source>
</evidence>
<dbReference type="GO" id="GO:0000428">
    <property type="term" value="C:DNA-directed RNA polymerase complex"/>
    <property type="evidence" value="ECO:0007669"/>
    <property type="project" value="UniProtKB-KW"/>
</dbReference>
<dbReference type="GeneID" id="80346997"/>
<dbReference type="InterPro" id="IPR032710">
    <property type="entry name" value="NTF2-like_dom_sf"/>
</dbReference>
<dbReference type="NCBIfam" id="NF006089">
    <property type="entry name" value="PRK08241.1"/>
    <property type="match status" value="1"/>
</dbReference>
<organism evidence="10 11">
    <name type="scientific">Nocardia wallacei</name>
    <dbReference type="NCBI Taxonomy" id="480035"/>
    <lineage>
        <taxon>Bacteria</taxon>
        <taxon>Bacillati</taxon>
        <taxon>Actinomycetota</taxon>
        <taxon>Actinomycetes</taxon>
        <taxon>Mycobacteriales</taxon>
        <taxon>Nocardiaceae</taxon>
        <taxon>Nocardia</taxon>
    </lineage>
</organism>
<evidence type="ECO:0000256" key="1">
    <source>
        <dbReference type="ARBA" id="ARBA00010641"/>
    </source>
</evidence>